<dbReference type="InterPro" id="IPR000073">
    <property type="entry name" value="AB_hydrolase_1"/>
</dbReference>
<dbReference type="Pfam" id="PF12697">
    <property type="entry name" value="Abhydrolase_6"/>
    <property type="match status" value="1"/>
</dbReference>
<proteinExistence type="predicted"/>
<feature type="domain" description="AB hydrolase-1" evidence="1">
    <location>
        <begin position="25"/>
        <end position="239"/>
    </location>
</feature>
<organism evidence="2 3">
    <name type="scientific">Streptomyces violaceusniger</name>
    <dbReference type="NCBI Taxonomy" id="68280"/>
    <lineage>
        <taxon>Bacteria</taxon>
        <taxon>Bacillati</taxon>
        <taxon>Actinomycetota</taxon>
        <taxon>Actinomycetes</taxon>
        <taxon>Kitasatosporales</taxon>
        <taxon>Streptomycetaceae</taxon>
        <taxon>Streptomyces</taxon>
        <taxon>Streptomyces violaceusniger group</taxon>
    </lineage>
</organism>
<protein>
    <submittedName>
        <fullName evidence="2">Alpha/beta hydrolase</fullName>
    </submittedName>
</protein>
<dbReference type="GO" id="GO:0016787">
    <property type="term" value="F:hydrolase activity"/>
    <property type="evidence" value="ECO:0007669"/>
    <property type="project" value="UniProtKB-KW"/>
</dbReference>
<evidence type="ECO:0000313" key="3">
    <source>
        <dbReference type="Proteomes" id="UP000301309"/>
    </source>
</evidence>
<dbReference type="InterPro" id="IPR050228">
    <property type="entry name" value="Carboxylesterase_BioH"/>
</dbReference>
<dbReference type="Proteomes" id="UP000301309">
    <property type="component" value="Unassembled WGS sequence"/>
</dbReference>
<dbReference type="PANTHER" id="PTHR43194:SF2">
    <property type="entry name" value="PEROXISOMAL MEMBRANE PROTEIN LPX1"/>
    <property type="match status" value="1"/>
</dbReference>
<dbReference type="OrthoDB" id="135231at2"/>
<dbReference type="SUPFAM" id="SSF53474">
    <property type="entry name" value="alpha/beta-Hydrolases"/>
    <property type="match status" value="1"/>
</dbReference>
<keyword evidence="2" id="KW-0378">Hydrolase</keyword>
<dbReference type="InterPro" id="IPR029058">
    <property type="entry name" value="AB_hydrolase_fold"/>
</dbReference>
<dbReference type="PANTHER" id="PTHR43194">
    <property type="entry name" value="HYDROLASE ALPHA/BETA FOLD FAMILY"/>
    <property type="match status" value="1"/>
</dbReference>
<dbReference type="Gene3D" id="3.40.50.1820">
    <property type="entry name" value="alpha/beta hydrolase"/>
    <property type="match status" value="1"/>
</dbReference>
<gene>
    <name evidence="2" type="ORF">SVIO_003190</name>
</gene>
<reference evidence="2 3" key="1">
    <citation type="journal article" date="2020" name="Int. J. Syst. Evol. Microbiol.">
        <title>Reclassification of Streptomyces castelarensis and Streptomyces sporoclivatus as later heterotypic synonyms of Streptomyces antimycoticus.</title>
        <authorList>
            <person name="Komaki H."/>
            <person name="Tamura T."/>
        </authorList>
    </citation>
    <scope>NUCLEOTIDE SEQUENCE [LARGE SCALE GENOMIC DNA]</scope>
    <source>
        <strain evidence="2 3">NBRC 13459</strain>
    </source>
</reference>
<keyword evidence="3" id="KW-1185">Reference proteome</keyword>
<evidence type="ECO:0000259" key="1">
    <source>
        <dbReference type="Pfam" id="PF12697"/>
    </source>
</evidence>
<dbReference type="EMBL" id="BJHW01000001">
    <property type="protein sequence ID" value="GDY49696.1"/>
    <property type="molecule type" value="Genomic_DNA"/>
</dbReference>
<accession>A0A4D4KS31</accession>
<evidence type="ECO:0000313" key="2">
    <source>
        <dbReference type="EMBL" id="GDY49696.1"/>
    </source>
</evidence>
<sequence>MAVIELRDGPVEYRRIEGHADLRPLVFLHEGLGCVAMWARFPHALARATGRPALVYSRHGYGGSGPARVPRPVTYLHNEATRVLPELLDRLSVENPVLVGHSDGASIALLYASERPVSAIVALAPHVFIEPETLAGIRRARASFEAGELSRRLARFHDAPDTVFGAWSDVWLSPEFRGWNIEDSLPGITSPTLLIQGDRDQYATLRQLDALEKGLGGSAQRVELTHCGHSPHLERPEETQEAIARFLSASVMTDRASVTAC</sequence>
<name>A0A4D4KS31_STRVO</name>
<dbReference type="RefSeq" id="WP_137975823.1">
    <property type="nucleotide sequence ID" value="NZ_BAAASO010000032.1"/>
</dbReference>
<comment type="caution">
    <text evidence="2">The sequence shown here is derived from an EMBL/GenBank/DDBJ whole genome shotgun (WGS) entry which is preliminary data.</text>
</comment>
<dbReference type="AlphaFoldDB" id="A0A4D4KS31"/>